<dbReference type="GO" id="GO:0051537">
    <property type="term" value="F:2 iron, 2 sulfur cluster binding"/>
    <property type="evidence" value="ECO:0007669"/>
    <property type="project" value="InterPro"/>
</dbReference>
<name>A0A1H3U829_9ACTN</name>
<dbReference type="InterPro" id="IPR006058">
    <property type="entry name" value="2Fe2S_fd_BS"/>
</dbReference>
<proteinExistence type="predicted"/>
<dbReference type="Proteomes" id="UP000199632">
    <property type="component" value="Unassembled WGS sequence"/>
</dbReference>
<evidence type="ECO:0000313" key="1">
    <source>
        <dbReference type="EMBL" id="SDZ58518.1"/>
    </source>
</evidence>
<reference evidence="2" key="1">
    <citation type="submission" date="2016-10" db="EMBL/GenBank/DDBJ databases">
        <authorList>
            <person name="Varghese N."/>
            <person name="Submissions S."/>
        </authorList>
    </citation>
    <scope>NUCLEOTIDE SEQUENCE [LARGE SCALE GENOMIC DNA]</scope>
    <source>
        <strain evidence="2">DSM 44718</strain>
    </source>
</reference>
<dbReference type="AlphaFoldDB" id="A0A1H3U829"/>
<sequence length="65" mass="6424">MTIAKTGATAGQEPFLLETVATETLIGGSGDGPVALTCNCYGSCQGGLCGSCCTIISTGHTVLEI</sequence>
<gene>
    <name evidence="1" type="ORF">SAMN05421684_6721</name>
</gene>
<dbReference type="PROSITE" id="PS00197">
    <property type="entry name" value="2FE2S_FER_1"/>
    <property type="match status" value="1"/>
</dbReference>
<protein>
    <submittedName>
        <fullName evidence="1">Uncharacterized protein</fullName>
    </submittedName>
</protein>
<evidence type="ECO:0000313" key="2">
    <source>
        <dbReference type="Proteomes" id="UP000199632"/>
    </source>
</evidence>
<dbReference type="RefSeq" id="WP_090801020.1">
    <property type="nucleotide sequence ID" value="NZ_BOND01000006.1"/>
</dbReference>
<dbReference type="STRING" id="137265.SAMN05421684_6721"/>
<dbReference type="EMBL" id="FNQB01000004">
    <property type="protein sequence ID" value="SDZ58518.1"/>
    <property type="molecule type" value="Genomic_DNA"/>
</dbReference>
<keyword evidence="2" id="KW-1185">Reference proteome</keyword>
<organism evidence="1 2">
    <name type="scientific">Asanoa ishikariensis</name>
    <dbReference type="NCBI Taxonomy" id="137265"/>
    <lineage>
        <taxon>Bacteria</taxon>
        <taxon>Bacillati</taxon>
        <taxon>Actinomycetota</taxon>
        <taxon>Actinomycetes</taxon>
        <taxon>Micromonosporales</taxon>
        <taxon>Micromonosporaceae</taxon>
        <taxon>Asanoa</taxon>
    </lineage>
</organism>
<accession>A0A1H3U829</accession>